<dbReference type="InterPro" id="IPR040693">
    <property type="entry name" value="UGGT_TRXL_1"/>
</dbReference>
<sequence>TTPPRALNIPQLSHCALLLSLSLLPVVSGEADSKAVTTSLTTKWASTPLLLEASEFLAEESQEMFWDFVEANQNIKGEHDDQAYYDLIVKRASTLLSTVQLNMLKFALSLRAYSATVHSFQQIASNEPPPSGCSAFFNVHGEKSCDTEKLAALMETAAERPTPYLLKSDHRFPGSNPDTPVVILYAEIGSSEFTMFHQLMLSKANKGLATYVLRHYLASPSSLRVYLSGYGVELAIKNQEYKAKDDTQVQGAEVNATLMGEKDPVDEVQGFLFGKLKTLYPELKEQLKELRKHLVESTNEMAPLKVWQMQDLSFQTAARILAAPSSDALNVMRDLSQNFPTKARYTHTWTQTCFFISLVVCDSDSALFINGL</sequence>
<keyword evidence="1" id="KW-0732">Signal</keyword>
<evidence type="ECO:0000313" key="4">
    <source>
        <dbReference type="Ensembl" id="ENSHHUP00000037345.1"/>
    </source>
</evidence>
<feature type="domain" description="UGGT thioredoxin-like" evidence="3">
    <location>
        <begin position="298"/>
        <end position="346"/>
    </location>
</feature>
<feature type="domain" description="UGGT thioredoxin-like" evidence="2">
    <location>
        <begin position="46"/>
        <end position="222"/>
    </location>
</feature>
<evidence type="ECO:0008006" key="6">
    <source>
        <dbReference type="Google" id="ProtNLM"/>
    </source>
</evidence>
<feature type="signal peptide" evidence="1">
    <location>
        <begin position="1"/>
        <end position="29"/>
    </location>
</feature>
<reference evidence="4" key="2">
    <citation type="submission" date="2025-08" db="UniProtKB">
        <authorList>
            <consortium name="Ensembl"/>
        </authorList>
    </citation>
    <scope>IDENTIFICATION</scope>
</reference>
<dbReference type="AlphaFoldDB" id="A0A4W5MJ54"/>
<evidence type="ECO:0000313" key="5">
    <source>
        <dbReference type="Proteomes" id="UP000314982"/>
    </source>
</evidence>
<protein>
    <recommendedName>
        <fullName evidence="6">UDP-glucose glycoprotein glucosyltransferase 1</fullName>
    </recommendedName>
</protein>
<dbReference type="GO" id="GO:0051082">
    <property type="term" value="F:unfolded protein binding"/>
    <property type="evidence" value="ECO:0007669"/>
    <property type="project" value="TreeGrafter"/>
</dbReference>
<name>A0A4W5MJ54_9TELE</name>
<evidence type="ECO:0000259" key="3">
    <source>
        <dbReference type="Pfam" id="PF18401"/>
    </source>
</evidence>
<dbReference type="PANTHER" id="PTHR11226">
    <property type="entry name" value="UDP-GLUCOSE GLYCOPROTEIN:GLUCOSYLTRANSFERASE"/>
    <property type="match status" value="1"/>
</dbReference>
<dbReference type="STRING" id="62062.ENSHHUP00000037345"/>
<reference evidence="5" key="1">
    <citation type="submission" date="2018-06" db="EMBL/GenBank/DDBJ databases">
        <title>Genome assembly of Danube salmon.</title>
        <authorList>
            <person name="Macqueen D.J."/>
            <person name="Gundappa M.K."/>
        </authorList>
    </citation>
    <scope>NUCLEOTIDE SEQUENCE [LARGE SCALE GENOMIC DNA]</scope>
</reference>
<dbReference type="Ensembl" id="ENSHHUT00000038811.1">
    <property type="protein sequence ID" value="ENSHHUP00000037345.1"/>
    <property type="gene ID" value="ENSHHUG00000023300.1"/>
</dbReference>
<dbReference type="GO" id="GO:0005783">
    <property type="term" value="C:endoplasmic reticulum"/>
    <property type="evidence" value="ECO:0007669"/>
    <property type="project" value="TreeGrafter"/>
</dbReference>
<dbReference type="InterPro" id="IPR009448">
    <property type="entry name" value="UDP-g_GGtrans"/>
</dbReference>
<dbReference type="Pfam" id="PF18400">
    <property type="entry name" value="Thioredoxin_12"/>
    <property type="match status" value="1"/>
</dbReference>
<dbReference type="Pfam" id="PF18401">
    <property type="entry name" value="Thioredoxin_13"/>
    <property type="match status" value="1"/>
</dbReference>
<dbReference type="GO" id="GO:0003980">
    <property type="term" value="F:UDP-glucose:glycoprotein glucosyltransferase activity"/>
    <property type="evidence" value="ECO:0007669"/>
    <property type="project" value="InterPro"/>
</dbReference>
<keyword evidence="5" id="KW-1185">Reference proteome</keyword>
<evidence type="ECO:0000256" key="1">
    <source>
        <dbReference type="SAM" id="SignalP"/>
    </source>
</evidence>
<proteinExistence type="predicted"/>
<dbReference type="InterPro" id="IPR040694">
    <property type="entry name" value="UGGT_TRXL_2"/>
</dbReference>
<dbReference type="GO" id="GO:0036503">
    <property type="term" value="P:ERAD pathway"/>
    <property type="evidence" value="ECO:0007669"/>
    <property type="project" value="TreeGrafter"/>
</dbReference>
<dbReference type="GeneTree" id="ENSGT00390000004600"/>
<organism evidence="4 5">
    <name type="scientific">Hucho hucho</name>
    <name type="common">huchen</name>
    <dbReference type="NCBI Taxonomy" id="62062"/>
    <lineage>
        <taxon>Eukaryota</taxon>
        <taxon>Metazoa</taxon>
        <taxon>Chordata</taxon>
        <taxon>Craniata</taxon>
        <taxon>Vertebrata</taxon>
        <taxon>Euteleostomi</taxon>
        <taxon>Actinopterygii</taxon>
        <taxon>Neopterygii</taxon>
        <taxon>Teleostei</taxon>
        <taxon>Protacanthopterygii</taxon>
        <taxon>Salmoniformes</taxon>
        <taxon>Salmonidae</taxon>
        <taxon>Salmoninae</taxon>
        <taxon>Hucho</taxon>
    </lineage>
</organism>
<accession>A0A4W5MJ54</accession>
<feature type="chain" id="PRO_5021231458" description="UDP-glucose glycoprotein glucosyltransferase 1" evidence="1">
    <location>
        <begin position="30"/>
        <end position="372"/>
    </location>
</feature>
<dbReference type="GO" id="GO:0018279">
    <property type="term" value="P:protein N-linked glycosylation via asparagine"/>
    <property type="evidence" value="ECO:0007669"/>
    <property type="project" value="TreeGrafter"/>
</dbReference>
<evidence type="ECO:0000259" key="2">
    <source>
        <dbReference type="Pfam" id="PF18400"/>
    </source>
</evidence>
<reference evidence="4" key="3">
    <citation type="submission" date="2025-09" db="UniProtKB">
        <authorList>
            <consortium name="Ensembl"/>
        </authorList>
    </citation>
    <scope>IDENTIFICATION</scope>
</reference>
<dbReference type="PANTHER" id="PTHR11226:SF3">
    <property type="entry name" value="UDP-GLUCOSE:GLYCOPROTEIN GLUCOSYLTRANSFERASE 1"/>
    <property type="match status" value="1"/>
</dbReference>
<dbReference type="Proteomes" id="UP000314982">
    <property type="component" value="Unassembled WGS sequence"/>
</dbReference>